<name>A0A9X0BS18_9EURO</name>
<dbReference type="Proteomes" id="UP001147760">
    <property type="component" value="Unassembled WGS sequence"/>
</dbReference>
<gene>
    <name evidence="1" type="ORF">N7530_005997</name>
</gene>
<protein>
    <submittedName>
        <fullName evidence="1">Zinc-regulated transporter 1</fullName>
    </submittedName>
</protein>
<evidence type="ECO:0000313" key="1">
    <source>
        <dbReference type="EMBL" id="KAJ5480488.1"/>
    </source>
</evidence>
<dbReference type="AlphaFoldDB" id="A0A9X0BS18"/>
<reference evidence="1" key="1">
    <citation type="submission" date="2022-12" db="EMBL/GenBank/DDBJ databases">
        <authorList>
            <person name="Petersen C."/>
        </authorList>
    </citation>
    <scope>NUCLEOTIDE SEQUENCE</scope>
    <source>
        <strain evidence="1">IBT 17660</strain>
    </source>
</reference>
<dbReference type="OrthoDB" id="448280at2759"/>
<accession>A0A9X0BS18</accession>
<reference evidence="1" key="2">
    <citation type="journal article" date="2023" name="IMA Fungus">
        <title>Comparative genomic study of the Penicillium genus elucidates a diverse pangenome and 15 lateral gene transfer events.</title>
        <authorList>
            <person name="Petersen C."/>
            <person name="Sorensen T."/>
            <person name="Nielsen M.R."/>
            <person name="Sondergaard T.E."/>
            <person name="Sorensen J.L."/>
            <person name="Fitzpatrick D.A."/>
            <person name="Frisvad J.C."/>
            <person name="Nielsen K.L."/>
        </authorList>
    </citation>
    <scope>NUCLEOTIDE SEQUENCE</scope>
    <source>
        <strain evidence="1">IBT 17660</strain>
    </source>
</reference>
<sequence length="37" mass="4237">MSEKTEFGIVFHSIFIGLTLTVSSEEFTTLYIVIVFH</sequence>
<comment type="caution">
    <text evidence="1">The sequence shown here is derived from an EMBL/GenBank/DDBJ whole genome shotgun (WGS) entry which is preliminary data.</text>
</comment>
<keyword evidence="2" id="KW-1185">Reference proteome</keyword>
<proteinExistence type="predicted"/>
<organism evidence="1 2">
    <name type="scientific">Penicillium desertorum</name>
    <dbReference type="NCBI Taxonomy" id="1303715"/>
    <lineage>
        <taxon>Eukaryota</taxon>
        <taxon>Fungi</taxon>
        <taxon>Dikarya</taxon>
        <taxon>Ascomycota</taxon>
        <taxon>Pezizomycotina</taxon>
        <taxon>Eurotiomycetes</taxon>
        <taxon>Eurotiomycetidae</taxon>
        <taxon>Eurotiales</taxon>
        <taxon>Aspergillaceae</taxon>
        <taxon>Penicillium</taxon>
    </lineage>
</organism>
<dbReference type="EMBL" id="JAPWDO010000003">
    <property type="protein sequence ID" value="KAJ5480488.1"/>
    <property type="molecule type" value="Genomic_DNA"/>
</dbReference>
<evidence type="ECO:0000313" key="2">
    <source>
        <dbReference type="Proteomes" id="UP001147760"/>
    </source>
</evidence>